<keyword evidence="5 8" id="KW-1133">Transmembrane helix</keyword>
<evidence type="ECO:0000256" key="3">
    <source>
        <dbReference type="ARBA" id="ARBA00022475"/>
    </source>
</evidence>
<dbReference type="InterPro" id="IPR050171">
    <property type="entry name" value="MFS_Transporters"/>
</dbReference>
<dbReference type="Pfam" id="PF07690">
    <property type="entry name" value="MFS_1"/>
    <property type="match status" value="1"/>
</dbReference>
<proteinExistence type="predicted"/>
<feature type="compositionally biased region" description="Gly residues" evidence="7">
    <location>
        <begin position="413"/>
        <end position="423"/>
    </location>
</feature>
<keyword evidence="2" id="KW-0813">Transport</keyword>
<feature type="transmembrane region" description="Helical" evidence="8">
    <location>
        <begin position="294"/>
        <end position="315"/>
    </location>
</feature>
<feature type="transmembrane region" description="Helical" evidence="8">
    <location>
        <begin position="358"/>
        <end position="381"/>
    </location>
</feature>
<evidence type="ECO:0000256" key="2">
    <source>
        <dbReference type="ARBA" id="ARBA00022448"/>
    </source>
</evidence>
<dbReference type="SUPFAM" id="SSF103473">
    <property type="entry name" value="MFS general substrate transporter"/>
    <property type="match status" value="1"/>
</dbReference>
<dbReference type="PANTHER" id="PTHR23517:SF2">
    <property type="entry name" value="MULTIDRUG RESISTANCE PROTEIN MDTH"/>
    <property type="match status" value="1"/>
</dbReference>
<keyword evidence="6 8" id="KW-0472">Membrane</keyword>
<dbReference type="InterPro" id="IPR036259">
    <property type="entry name" value="MFS_trans_sf"/>
</dbReference>
<evidence type="ECO:0000256" key="8">
    <source>
        <dbReference type="SAM" id="Phobius"/>
    </source>
</evidence>
<feature type="transmembrane region" description="Helical" evidence="8">
    <location>
        <begin position="63"/>
        <end position="84"/>
    </location>
</feature>
<dbReference type="RefSeq" id="WP_380900871.1">
    <property type="nucleotide sequence ID" value="NZ_JBHUFU010000009.1"/>
</dbReference>
<sequence>MSRAEAGNERHRAAVSGGILPRGPGVGWFGAAGFVNALGTGFFYPFSLLFFTGVSGLPMSTVGVVLTATALAALPGLFAVGRLVDRFGPRSVIIVSALVRGGCFVGFVSMPGLVPLALCSVVLALGNRAEQAAAPLLAVGLAAEGQGSRWLALSRVVFNAGVGAGALLAGLLIVDTASGFVLLGVINAAGFLLAAVLYFKVPAAVADRRSAARRPSRRHDRPWRDLLFLRVAGANALLWMAALVMESALPVFVLRELDLPSWTVGALFAVNTALLVLLQLPVSRVLDRFRPGPVLAFGGLSYIVLYVGAALASSAPQHVRSAVLIGAMAVYTLGEMAVSQAGLVLLTGIPPKRSQGSYLAFNQVFIGTATAFVPLISTSALESRPAVLWWVLTGVSVTAAALAVRCRPRGDGEAGAPGGGGGASEQRRGTTV</sequence>
<keyword evidence="3" id="KW-1003">Cell membrane</keyword>
<feature type="domain" description="Major facilitator superfamily (MFS) profile" evidence="9">
    <location>
        <begin position="25"/>
        <end position="411"/>
    </location>
</feature>
<dbReference type="InterPro" id="IPR020846">
    <property type="entry name" value="MFS_dom"/>
</dbReference>
<feature type="transmembrane region" description="Helical" evidence="8">
    <location>
        <begin position="321"/>
        <end position="346"/>
    </location>
</feature>
<name>A0ABW4PLU0_9ACTN</name>
<feature type="transmembrane region" description="Helical" evidence="8">
    <location>
        <begin position="28"/>
        <end position="51"/>
    </location>
</feature>
<feature type="transmembrane region" description="Helical" evidence="8">
    <location>
        <begin position="104"/>
        <end position="125"/>
    </location>
</feature>
<dbReference type="EMBL" id="JBHUFU010000009">
    <property type="protein sequence ID" value="MFD1831188.1"/>
    <property type="molecule type" value="Genomic_DNA"/>
</dbReference>
<evidence type="ECO:0000313" key="11">
    <source>
        <dbReference type="Proteomes" id="UP001597365"/>
    </source>
</evidence>
<dbReference type="PANTHER" id="PTHR23517">
    <property type="entry name" value="RESISTANCE PROTEIN MDTM, PUTATIVE-RELATED-RELATED"/>
    <property type="match status" value="1"/>
</dbReference>
<feature type="transmembrane region" description="Helical" evidence="8">
    <location>
        <begin position="156"/>
        <end position="174"/>
    </location>
</feature>
<feature type="transmembrane region" description="Helical" evidence="8">
    <location>
        <begin position="259"/>
        <end position="282"/>
    </location>
</feature>
<reference evidence="11" key="1">
    <citation type="journal article" date="2019" name="Int. J. Syst. Evol. Microbiol.">
        <title>The Global Catalogue of Microorganisms (GCM) 10K type strain sequencing project: providing services to taxonomists for standard genome sequencing and annotation.</title>
        <authorList>
            <consortium name="The Broad Institute Genomics Platform"/>
            <consortium name="The Broad Institute Genome Sequencing Center for Infectious Disease"/>
            <person name="Wu L."/>
            <person name="Ma J."/>
        </authorList>
    </citation>
    <scope>NUCLEOTIDE SEQUENCE [LARGE SCALE GENOMIC DNA]</scope>
    <source>
        <strain evidence="11">CGMCC 4.7455</strain>
    </source>
</reference>
<feature type="transmembrane region" description="Helical" evidence="8">
    <location>
        <begin position="387"/>
        <end position="404"/>
    </location>
</feature>
<evidence type="ECO:0000256" key="6">
    <source>
        <dbReference type="ARBA" id="ARBA00023136"/>
    </source>
</evidence>
<comment type="subcellular location">
    <subcellularLocation>
        <location evidence="1">Cell membrane</location>
        <topology evidence="1">Multi-pass membrane protein</topology>
    </subcellularLocation>
</comment>
<protein>
    <submittedName>
        <fullName evidence="10">MFS transporter</fullName>
    </submittedName>
</protein>
<dbReference type="InterPro" id="IPR011701">
    <property type="entry name" value="MFS"/>
</dbReference>
<accession>A0ABW4PLU0</accession>
<dbReference type="PROSITE" id="PS50850">
    <property type="entry name" value="MFS"/>
    <property type="match status" value="1"/>
</dbReference>
<dbReference type="Gene3D" id="1.20.1250.20">
    <property type="entry name" value="MFS general substrate transporter like domains"/>
    <property type="match status" value="2"/>
</dbReference>
<organism evidence="10 11">
    <name type="scientific">Streptomyces desertarenae</name>
    <dbReference type="NCBI Taxonomy" id="2666184"/>
    <lineage>
        <taxon>Bacteria</taxon>
        <taxon>Bacillati</taxon>
        <taxon>Actinomycetota</taxon>
        <taxon>Actinomycetes</taxon>
        <taxon>Kitasatosporales</taxon>
        <taxon>Streptomycetaceae</taxon>
        <taxon>Streptomyces</taxon>
    </lineage>
</organism>
<evidence type="ECO:0000313" key="10">
    <source>
        <dbReference type="EMBL" id="MFD1831188.1"/>
    </source>
</evidence>
<evidence type="ECO:0000256" key="5">
    <source>
        <dbReference type="ARBA" id="ARBA00022989"/>
    </source>
</evidence>
<evidence type="ECO:0000256" key="7">
    <source>
        <dbReference type="SAM" id="MobiDB-lite"/>
    </source>
</evidence>
<evidence type="ECO:0000256" key="4">
    <source>
        <dbReference type="ARBA" id="ARBA00022692"/>
    </source>
</evidence>
<evidence type="ECO:0000256" key="1">
    <source>
        <dbReference type="ARBA" id="ARBA00004651"/>
    </source>
</evidence>
<comment type="caution">
    <text evidence="10">The sequence shown here is derived from an EMBL/GenBank/DDBJ whole genome shotgun (WGS) entry which is preliminary data.</text>
</comment>
<gene>
    <name evidence="10" type="ORF">ACFSJS_16125</name>
</gene>
<feature type="transmembrane region" description="Helical" evidence="8">
    <location>
        <begin position="227"/>
        <end position="253"/>
    </location>
</feature>
<keyword evidence="4 8" id="KW-0812">Transmembrane</keyword>
<keyword evidence="11" id="KW-1185">Reference proteome</keyword>
<evidence type="ECO:0000259" key="9">
    <source>
        <dbReference type="PROSITE" id="PS50850"/>
    </source>
</evidence>
<dbReference type="Proteomes" id="UP001597365">
    <property type="component" value="Unassembled WGS sequence"/>
</dbReference>
<feature type="region of interest" description="Disordered" evidence="7">
    <location>
        <begin position="410"/>
        <end position="432"/>
    </location>
</feature>
<feature type="transmembrane region" description="Helical" evidence="8">
    <location>
        <begin position="180"/>
        <end position="206"/>
    </location>
</feature>